<proteinExistence type="predicted"/>
<accession>A0A6V7TUP9</accession>
<name>A0A6V7TUP9_MELEN</name>
<dbReference type="EMBL" id="CAJEWN010000011">
    <property type="protein sequence ID" value="CAD2131835.1"/>
    <property type="molecule type" value="Genomic_DNA"/>
</dbReference>
<organism evidence="1 2">
    <name type="scientific">Meloidogyne enterolobii</name>
    <name type="common">Root-knot nematode worm</name>
    <name type="synonym">Meloidogyne mayaguensis</name>
    <dbReference type="NCBI Taxonomy" id="390850"/>
    <lineage>
        <taxon>Eukaryota</taxon>
        <taxon>Metazoa</taxon>
        <taxon>Ecdysozoa</taxon>
        <taxon>Nematoda</taxon>
        <taxon>Chromadorea</taxon>
        <taxon>Rhabditida</taxon>
        <taxon>Tylenchina</taxon>
        <taxon>Tylenchomorpha</taxon>
        <taxon>Tylenchoidea</taxon>
        <taxon>Meloidogynidae</taxon>
        <taxon>Meloidogyninae</taxon>
        <taxon>Meloidogyne</taxon>
    </lineage>
</organism>
<dbReference type="Proteomes" id="UP000580250">
    <property type="component" value="Unassembled WGS sequence"/>
</dbReference>
<evidence type="ECO:0000313" key="2">
    <source>
        <dbReference type="Proteomes" id="UP000580250"/>
    </source>
</evidence>
<comment type="caution">
    <text evidence="1">The sequence shown here is derived from an EMBL/GenBank/DDBJ whole genome shotgun (WGS) entry which is preliminary data.</text>
</comment>
<sequence>MRLNRNYFISSFSPSTAFNFLIPLILLLIIFNDTNSSVFPNRLLSDNLILKAQMRFKRDFQLPLQQNESPSIDIPRSKRGYFGGGVMAQKARIGTEVGYVCGNRGDNKKLNRMER</sequence>
<dbReference type="AlphaFoldDB" id="A0A6V7TUP9"/>
<protein>
    <submittedName>
        <fullName evidence="1">Uncharacterized protein</fullName>
    </submittedName>
</protein>
<reference evidence="1 2" key="1">
    <citation type="submission" date="2020-08" db="EMBL/GenBank/DDBJ databases">
        <authorList>
            <person name="Koutsovoulos G."/>
            <person name="Danchin GJ E."/>
        </authorList>
    </citation>
    <scope>NUCLEOTIDE SEQUENCE [LARGE SCALE GENOMIC DNA]</scope>
</reference>
<gene>
    <name evidence="1" type="ORF">MENT_LOCUS3429</name>
</gene>
<evidence type="ECO:0000313" key="1">
    <source>
        <dbReference type="EMBL" id="CAD2131835.1"/>
    </source>
</evidence>